<comment type="subunit">
    <text evidence="4">Homodimer.</text>
</comment>
<dbReference type="InterPro" id="IPR020103">
    <property type="entry name" value="PsdUridine_synth_cat_dom_sf"/>
</dbReference>
<dbReference type="InterPro" id="IPR020095">
    <property type="entry name" value="PsdUridine_synth_TruA_C"/>
</dbReference>
<dbReference type="STRING" id="1330534.L323_14545"/>
<proteinExistence type="inferred from homology"/>
<gene>
    <name evidence="4" type="primary">truA</name>
    <name evidence="9" type="ORF">L323_14545</name>
</gene>
<keyword evidence="3 4" id="KW-0413">Isomerase</keyword>
<sequence length="264" mass="29552">MGITNGICAILEKELLDKFMRKIKINIEYDGTNYHGWQVQKNAKTVQEVIQKAISKLLGEDVGVTGCSRTDVGVHAYGQVAHFLTNSNIPGDKFSYAINNLLPDDIVIKQSEEVPEEFHARYSTKGKKYRYLIYNSPHPSAIMRNRSCHVRPELDIAKMQEAAGYFIGEHDFAAFQATGGQVRSTVREIYSMEVSEKEDNMIYIEVSGNGFLYNMVRIIAGTLIYVGMGKLNESEVTGIIAGLDRTKAGKTAPAQGLYLMEIYY</sequence>
<accession>U4R071</accession>
<dbReference type="GO" id="GO:0003723">
    <property type="term" value="F:RNA binding"/>
    <property type="evidence" value="ECO:0007669"/>
    <property type="project" value="InterPro"/>
</dbReference>
<evidence type="ECO:0000256" key="3">
    <source>
        <dbReference type="ARBA" id="ARBA00023235"/>
    </source>
</evidence>
<dbReference type="SUPFAM" id="SSF55120">
    <property type="entry name" value="Pseudouridine synthase"/>
    <property type="match status" value="1"/>
</dbReference>
<dbReference type="PIRSF" id="PIRSF001430">
    <property type="entry name" value="tRNA_psdUrid_synth"/>
    <property type="match status" value="1"/>
</dbReference>
<dbReference type="Gene3D" id="3.30.70.660">
    <property type="entry name" value="Pseudouridine synthase I, catalytic domain, C-terminal subdomain"/>
    <property type="match status" value="1"/>
</dbReference>
<evidence type="ECO:0000256" key="1">
    <source>
        <dbReference type="ARBA" id="ARBA00009375"/>
    </source>
</evidence>
<dbReference type="Proteomes" id="UP000016860">
    <property type="component" value="Unassembled WGS sequence"/>
</dbReference>
<dbReference type="InterPro" id="IPR001406">
    <property type="entry name" value="PsdUridine_synth_TruA"/>
</dbReference>
<protein>
    <recommendedName>
        <fullName evidence="4">tRNA pseudouridine synthase A</fullName>
        <ecNumber evidence="4">5.4.99.12</ecNumber>
    </recommendedName>
    <alternativeName>
        <fullName evidence="4">tRNA pseudouridine(38-40) synthase</fullName>
    </alternativeName>
    <alternativeName>
        <fullName evidence="4">tRNA pseudouridylate synthase I</fullName>
    </alternativeName>
    <alternativeName>
        <fullName evidence="4">tRNA-uridine isomerase I</fullName>
    </alternativeName>
</protein>
<feature type="domain" description="Pseudouridine synthase I TruA alpha/beta" evidence="8">
    <location>
        <begin position="28"/>
        <end position="123"/>
    </location>
</feature>
<evidence type="ECO:0000259" key="8">
    <source>
        <dbReference type="Pfam" id="PF01416"/>
    </source>
</evidence>
<dbReference type="Gene3D" id="3.30.70.580">
    <property type="entry name" value="Pseudouridine synthase I, catalytic domain, N-terminal subdomain"/>
    <property type="match status" value="1"/>
</dbReference>
<dbReference type="InterPro" id="IPR020094">
    <property type="entry name" value="TruA/RsuA/RluB/E/F_N"/>
</dbReference>
<comment type="function">
    <text evidence="4">Formation of pseudouridine at positions 38, 39 and 40 in the anticodon stem and loop of transfer RNAs.</text>
</comment>
<name>U4R071_9FIRM</name>
<dbReference type="GO" id="GO:0031119">
    <property type="term" value="P:tRNA pseudouridine synthesis"/>
    <property type="evidence" value="ECO:0007669"/>
    <property type="project" value="UniProtKB-UniRule"/>
</dbReference>
<dbReference type="EMBL" id="ATAY01000071">
    <property type="protein sequence ID" value="EPR10139.1"/>
    <property type="molecule type" value="Genomic_DNA"/>
</dbReference>
<dbReference type="GO" id="GO:0160147">
    <property type="term" value="F:tRNA pseudouridine(38-40) synthase activity"/>
    <property type="evidence" value="ECO:0007669"/>
    <property type="project" value="UniProtKB-EC"/>
</dbReference>
<dbReference type="NCBIfam" id="TIGR00071">
    <property type="entry name" value="hisT_truA"/>
    <property type="match status" value="1"/>
</dbReference>
<evidence type="ECO:0000256" key="6">
    <source>
        <dbReference type="PIRSR" id="PIRSR001430-2"/>
    </source>
</evidence>
<dbReference type="AlphaFoldDB" id="U4R071"/>
<comment type="similarity">
    <text evidence="1 4 7">Belongs to the tRNA pseudouridine synthase TruA family.</text>
</comment>
<evidence type="ECO:0000256" key="4">
    <source>
        <dbReference type="HAMAP-Rule" id="MF_00171"/>
    </source>
</evidence>
<dbReference type="PATRIC" id="fig|1330534.3.peg.2884"/>
<dbReference type="PANTHER" id="PTHR11142:SF0">
    <property type="entry name" value="TRNA PSEUDOURIDINE SYNTHASE-LIKE 1"/>
    <property type="match status" value="1"/>
</dbReference>
<comment type="caution">
    <text evidence="9">The sequence shown here is derived from an EMBL/GenBank/DDBJ whole genome shotgun (WGS) entry which is preliminary data.</text>
</comment>
<dbReference type="HAMAP" id="MF_00171">
    <property type="entry name" value="TruA"/>
    <property type="match status" value="1"/>
</dbReference>
<dbReference type="CDD" id="cd02570">
    <property type="entry name" value="PseudoU_synth_EcTruA"/>
    <property type="match status" value="1"/>
</dbReference>
<comment type="caution">
    <text evidence="4">Lacks conserved residue(s) required for the propagation of feature annotation.</text>
</comment>
<dbReference type="Pfam" id="PF01416">
    <property type="entry name" value="PseudoU_synth_1"/>
    <property type="match status" value="2"/>
</dbReference>
<feature type="active site" description="Nucleophile" evidence="4 5">
    <location>
        <position position="71"/>
    </location>
</feature>
<evidence type="ECO:0000313" key="9">
    <source>
        <dbReference type="EMBL" id="EPR10139.1"/>
    </source>
</evidence>
<feature type="domain" description="Pseudouridine synthase I TruA alpha/beta" evidence="8">
    <location>
        <begin position="162"/>
        <end position="264"/>
    </location>
</feature>
<evidence type="ECO:0000256" key="5">
    <source>
        <dbReference type="PIRSR" id="PIRSR001430-1"/>
    </source>
</evidence>
<feature type="binding site" evidence="4 6">
    <location>
        <position position="129"/>
    </location>
    <ligand>
        <name>substrate</name>
    </ligand>
</feature>
<dbReference type="InterPro" id="IPR020097">
    <property type="entry name" value="PsdUridine_synth_TruA_a/b_dom"/>
</dbReference>
<evidence type="ECO:0000313" key="10">
    <source>
        <dbReference type="Proteomes" id="UP000016860"/>
    </source>
</evidence>
<evidence type="ECO:0000256" key="7">
    <source>
        <dbReference type="RuleBase" id="RU003792"/>
    </source>
</evidence>
<keyword evidence="2 4" id="KW-0819">tRNA processing</keyword>
<dbReference type="EC" id="5.4.99.12" evidence="4"/>
<organism evidence="9 10">
    <name type="scientific">Ruminiclostridium papyrosolvens C7</name>
    <dbReference type="NCBI Taxonomy" id="1330534"/>
    <lineage>
        <taxon>Bacteria</taxon>
        <taxon>Bacillati</taxon>
        <taxon>Bacillota</taxon>
        <taxon>Clostridia</taxon>
        <taxon>Eubacteriales</taxon>
        <taxon>Oscillospiraceae</taxon>
        <taxon>Ruminiclostridium</taxon>
    </lineage>
</organism>
<evidence type="ECO:0000256" key="2">
    <source>
        <dbReference type="ARBA" id="ARBA00022694"/>
    </source>
</evidence>
<comment type="catalytic activity">
    <reaction evidence="4 7">
        <text>uridine(38/39/40) in tRNA = pseudouridine(38/39/40) in tRNA</text>
        <dbReference type="Rhea" id="RHEA:22376"/>
        <dbReference type="Rhea" id="RHEA-COMP:10085"/>
        <dbReference type="Rhea" id="RHEA-COMP:10087"/>
        <dbReference type="ChEBI" id="CHEBI:65314"/>
        <dbReference type="ChEBI" id="CHEBI:65315"/>
        <dbReference type="EC" id="5.4.99.12"/>
    </reaction>
</comment>
<dbReference type="PANTHER" id="PTHR11142">
    <property type="entry name" value="PSEUDOURIDYLATE SYNTHASE"/>
    <property type="match status" value="1"/>
</dbReference>
<reference evidence="9 10" key="1">
    <citation type="journal article" date="2013" name="Genome Announc.">
        <title>Draft Genome Sequence of the Cellulolytic Bacterium Clostridium papyrosolvens C7 (ATCC 700395).</title>
        <authorList>
            <person name="Zepeda V."/>
            <person name="Dassa B."/>
            <person name="Borovok I."/>
            <person name="Lamed R."/>
            <person name="Bayer E.A."/>
            <person name="Cate J.H."/>
        </authorList>
    </citation>
    <scope>NUCLEOTIDE SEQUENCE [LARGE SCALE GENOMIC DNA]</scope>
    <source>
        <strain evidence="9 10">C7</strain>
    </source>
</reference>
<dbReference type="FunFam" id="3.30.70.580:FF:000001">
    <property type="entry name" value="tRNA pseudouridine synthase A"/>
    <property type="match status" value="1"/>
</dbReference>